<dbReference type="GO" id="GO:0016787">
    <property type="term" value="F:hydrolase activity"/>
    <property type="evidence" value="ECO:0007669"/>
    <property type="project" value="UniProtKB-KW"/>
</dbReference>
<comment type="caution">
    <text evidence="4">The sequence shown here is derived from an EMBL/GenBank/DDBJ whole genome shotgun (WGS) entry which is preliminary data.</text>
</comment>
<keyword evidence="5" id="KW-1185">Reference proteome</keyword>
<reference evidence="4 5" key="1">
    <citation type="submission" date="2020-02" db="EMBL/GenBank/DDBJ databases">
        <title>Comparative genomics of sulfur disproportionating microorganisms.</title>
        <authorList>
            <person name="Ward L.M."/>
            <person name="Bertran E."/>
            <person name="Johnston D.T."/>
        </authorList>
    </citation>
    <scope>NUCLEOTIDE SEQUENCE [LARGE SCALE GENOMIC DNA]</scope>
    <source>
        <strain evidence="4 5">DSM 3696</strain>
    </source>
</reference>
<evidence type="ECO:0000313" key="5">
    <source>
        <dbReference type="Proteomes" id="UP000469724"/>
    </source>
</evidence>
<keyword evidence="4" id="KW-0378">Hydrolase</keyword>
<dbReference type="GO" id="GO:0019752">
    <property type="term" value="P:carboxylic acid metabolic process"/>
    <property type="evidence" value="ECO:0007669"/>
    <property type="project" value="UniProtKB-ARBA"/>
</dbReference>
<name>A0A7K3NHZ4_9BACT</name>
<dbReference type="Gene3D" id="3.90.850.10">
    <property type="entry name" value="Fumarylacetoacetase-like, C-terminal domain"/>
    <property type="match status" value="1"/>
</dbReference>
<feature type="domain" description="Fumarylacetoacetase-like C-terminal" evidence="3">
    <location>
        <begin position="50"/>
        <end position="246"/>
    </location>
</feature>
<evidence type="ECO:0000256" key="2">
    <source>
        <dbReference type="ARBA" id="ARBA00022723"/>
    </source>
</evidence>
<dbReference type="SUPFAM" id="SSF56529">
    <property type="entry name" value="FAH"/>
    <property type="match status" value="1"/>
</dbReference>
<evidence type="ECO:0000313" key="4">
    <source>
        <dbReference type="EMBL" id="NDY55405.1"/>
    </source>
</evidence>
<comment type="similarity">
    <text evidence="1">Belongs to the FAH family.</text>
</comment>
<dbReference type="GO" id="GO:0016853">
    <property type="term" value="F:isomerase activity"/>
    <property type="evidence" value="ECO:0007669"/>
    <property type="project" value="UniProtKB-ARBA"/>
</dbReference>
<dbReference type="Pfam" id="PF01557">
    <property type="entry name" value="FAA_hydrolase"/>
    <property type="match status" value="1"/>
</dbReference>
<accession>A0A7K3NHZ4</accession>
<sequence length="258" mass="27700">MRVLRVRHQDKSFYASLLEDQVVCLDRSLSYDRPIPLSEIQLLPPVAPTKVVCAAVNYRSHAAEVGREVPDEPVIFFKPPSAVIPAGQPIVLPRASARVDYEAELAVVMGRPCRNAAPDKVAAHIFGYSCANDVTARDLQKKDGLFGRAKGFDSFAPIGPWIETEVADPGNLAIRTLVNGEVRQEGDTSDMIFSVAELVSFISRVMTLYPGDVVLTGTPPGIGPLAAGDEVRIEIAGVGVLINPVVAEEETGAGELIQ</sequence>
<dbReference type="InterPro" id="IPR051121">
    <property type="entry name" value="FAH"/>
</dbReference>
<evidence type="ECO:0000259" key="3">
    <source>
        <dbReference type="Pfam" id="PF01557"/>
    </source>
</evidence>
<dbReference type="InterPro" id="IPR011234">
    <property type="entry name" value="Fumarylacetoacetase-like_C"/>
</dbReference>
<dbReference type="PANTHER" id="PTHR42796">
    <property type="entry name" value="FUMARYLACETOACETATE HYDROLASE DOMAIN-CONTAINING PROTEIN 2A-RELATED"/>
    <property type="match status" value="1"/>
</dbReference>
<dbReference type="RefSeq" id="WP_163300461.1">
    <property type="nucleotide sequence ID" value="NZ_JAAGRQ010000004.1"/>
</dbReference>
<dbReference type="AlphaFoldDB" id="A0A7K3NHZ4"/>
<dbReference type="InterPro" id="IPR036663">
    <property type="entry name" value="Fumarylacetoacetase_C_sf"/>
</dbReference>
<keyword evidence="2" id="KW-0479">Metal-binding</keyword>
<gene>
    <name evidence="4" type="ORF">G3N56_01435</name>
</gene>
<protein>
    <submittedName>
        <fullName evidence="4">Fumarylacetoacetate hydrolase family protein</fullName>
    </submittedName>
</protein>
<evidence type="ECO:0000256" key="1">
    <source>
        <dbReference type="ARBA" id="ARBA00010211"/>
    </source>
</evidence>
<dbReference type="PANTHER" id="PTHR42796:SF4">
    <property type="entry name" value="FUMARYLACETOACETATE HYDROLASE DOMAIN-CONTAINING PROTEIN 2A"/>
    <property type="match status" value="1"/>
</dbReference>
<dbReference type="Proteomes" id="UP000469724">
    <property type="component" value="Unassembled WGS sequence"/>
</dbReference>
<dbReference type="FunFam" id="3.90.850.10:FF:000002">
    <property type="entry name" value="2-hydroxyhepta-2,4-diene-1,7-dioate isomerase"/>
    <property type="match status" value="1"/>
</dbReference>
<dbReference type="GO" id="GO:0046872">
    <property type="term" value="F:metal ion binding"/>
    <property type="evidence" value="ECO:0007669"/>
    <property type="project" value="UniProtKB-KW"/>
</dbReference>
<dbReference type="EMBL" id="JAAGRQ010000004">
    <property type="protein sequence ID" value="NDY55405.1"/>
    <property type="molecule type" value="Genomic_DNA"/>
</dbReference>
<organism evidence="4 5">
    <name type="scientific">Desulfolutivibrio sulfodismutans</name>
    <dbReference type="NCBI Taxonomy" id="63561"/>
    <lineage>
        <taxon>Bacteria</taxon>
        <taxon>Pseudomonadati</taxon>
        <taxon>Thermodesulfobacteriota</taxon>
        <taxon>Desulfovibrionia</taxon>
        <taxon>Desulfovibrionales</taxon>
        <taxon>Desulfovibrionaceae</taxon>
        <taxon>Desulfolutivibrio</taxon>
    </lineage>
</organism>
<proteinExistence type="inferred from homology"/>